<dbReference type="InterPro" id="IPR003594">
    <property type="entry name" value="HATPase_dom"/>
</dbReference>
<evidence type="ECO:0000256" key="9">
    <source>
        <dbReference type="SAM" id="Phobius"/>
    </source>
</evidence>
<evidence type="ECO:0000259" key="10">
    <source>
        <dbReference type="SMART" id="SM00387"/>
    </source>
</evidence>
<keyword evidence="5" id="KW-0547">Nucleotide-binding</keyword>
<keyword evidence="6 11" id="KW-0418">Kinase</keyword>
<dbReference type="EMBL" id="CP003184">
    <property type="protein sequence ID" value="AFK85801.1"/>
    <property type="molecule type" value="Genomic_DNA"/>
</dbReference>
<keyword evidence="3" id="KW-0597">Phosphoprotein</keyword>
<organism evidence="11 12">
    <name type="scientific">Thermoanaerobacterium saccharolyticum (strain DSM 8691 / JW/SL-YS485)</name>
    <dbReference type="NCBI Taxonomy" id="1094508"/>
    <lineage>
        <taxon>Bacteria</taxon>
        <taxon>Bacillati</taxon>
        <taxon>Bacillota</taxon>
        <taxon>Clostridia</taxon>
        <taxon>Thermoanaerobacterales</taxon>
        <taxon>Thermoanaerobacteraceae</taxon>
        <taxon>Thermoanaerobacterium</taxon>
    </lineage>
</organism>
<feature type="transmembrane region" description="Helical" evidence="9">
    <location>
        <begin position="60"/>
        <end position="82"/>
    </location>
</feature>
<keyword evidence="9" id="KW-0812">Transmembrane</keyword>
<proteinExistence type="predicted"/>
<dbReference type="InterPro" id="IPR011712">
    <property type="entry name" value="Sig_transdc_His_kin_sub3_dim/P"/>
</dbReference>
<keyword evidence="12" id="KW-1185">Reference proteome</keyword>
<dbReference type="GO" id="GO:0005524">
    <property type="term" value="F:ATP binding"/>
    <property type="evidence" value="ECO:0007669"/>
    <property type="project" value="UniProtKB-KW"/>
</dbReference>
<evidence type="ECO:0000256" key="5">
    <source>
        <dbReference type="ARBA" id="ARBA00022741"/>
    </source>
</evidence>
<dbReference type="InterPro" id="IPR036890">
    <property type="entry name" value="HATPase_C_sf"/>
</dbReference>
<dbReference type="GO" id="GO:0016020">
    <property type="term" value="C:membrane"/>
    <property type="evidence" value="ECO:0007669"/>
    <property type="project" value="InterPro"/>
</dbReference>
<evidence type="ECO:0000256" key="4">
    <source>
        <dbReference type="ARBA" id="ARBA00022679"/>
    </source>
</evidence>
<sequence>MEMWIIATKLIIILYIIVKYIYTDVATYPAEFVAFILLYICINMAYYLTNGKMIKKLMLFLSIGLLMFSYNYVSGFFVFLFPLNIYEIFSGLTTYLFSLVASLSVMIFIKSELMPEYIITLLMSYLILFLSKMSYDKLESLKKRNDELRWKVQDLYIRIDKNEEYERQLKYTTQLEERNKLSQRIHDDIGHTISGSLMQLEASKLLMDRNKDDAKKMIQSTIDTLRNGLESIRIALREIKPPPEQMGLNRLKLVLDDFALKTHISANLKYTGIIDKITYSQWNIIMENVKELLTNAMKYSKATKVSLTIDVLNKFIKVEMKDNGVGTDVVRKGLGLKGIEERCESVGGKVIIDGSNGFSVIFLLPLEGC</sequence>
<keyword evidence="9" id="KW-1133">Transmembrane helix</keyword>
<dbReference type="AlphaFoldDB" id="I3VTF6"/>
<comment type="catalytic activity">
    <reaction evidence="1">
        <text>ATP + protein L-histidine = ADP + protein N-phospho-L-histidine.</text>
        <dbReference type="EC" id="2.7.13.3"/>
    </reaction>
</comment>
<keyword evidence="8" id="KW-0902">Two-component regulatory system</keyword>
<keyword evidence="9" id="KW-0472">Membrane</keyword>
<dbReference type="GO" id="GO:0046983">
    <property type="term" value="F:protein dimerization activity"/>
    <property type="evidence" value="ECO:0007669"/>
    <property type="project" value="InterPro"/>
</dbReference>
<keyword evidence="7" id="KW-0067">ATP-binding</keyword>
<dbReference type="BioCyc" id="TSAC1094508:GLMA-789-MONOMER"/>
<accession>I3VTF6</accession>
<evidence type="ECO:0000313" key="12">
    <source>
        <dbReference type="Proteomes" id="UP000006178"/>
    </source>
</evidence>
<dbReference type="Pfam" id="PF02518">
    <property type="entry name" value="HATPase_c"/>
    <property type="match status" value="1"/>
</dbReference>
<feature type="transmembrane region" description="Helical" evidence="9">
    <location>
        <begin position="5"/>
        <end position="22"/>
    </location>
</feature>
<dbReference type="eggNOG" id="COG4585">
    <property type="taxonomic scope" value="Bacteria"/>
</dbReference>
<dbReference type="RefSeq" id="WP_014757706.1">
    <property type="nucleotide sequence ID" value="NC_017992.1"/>
</dbReference>
<evidence type="ECO:0000256" key="2">
    <source>
        <dbReference type="ARBA" id="ARBA00012438"/>
    </source>
</evidence>
<evidence type="ECO:0000313" key="11">
    <source>
        <dbReference type="EMBL" id="AFK85801.1"/>
    </source>
</evidence>
<dbReference type="GO" id="GO:0000155">
    <property type="term" value="F:phosphorelay sensor kinase activity"/>
    <property type="evidence" value="ECO:0007669"/>
    <property type="project" value="InterPro"/>
</dbReference>
<evidence type="ECO:0000256" key="7">
    <source>
        <dbReference type="ARBA" id="ARBA00022840"/>
    </source>
</evidence>
<dbReference type="KEGG" id="tsh:Tsac_0779"/>
<feature type="transmembrane region" description="Helical" evidence="9">
    <location>
        <begin position="28"/>
        <end position="48"/>
    </location>
</feature>
<gene>
    <name evidence="11" type="ordered locus">Tsac_0779</name>
</gene>
<dbReference type="PANTHER" id="PTHR24421">
    <property type="entry name" value="NITRATE/NITRITE SENSOR PROTEIN NARX-RELATED"/>
    <property type="match status" value="1"/>
</dbReference>
<evidence type="ECO:0000256" key="8">
    <source>
        <dbReference type="ARBA" id="ARBA00023012"/>
    </source>
</evidence>
<dbReference type="EC" id="2.7.13.3" evidence="2"/>
<dbReference type="Proteomes" id="UP000006178">
    <property type="component" value="Chromosome"/>
</dbReference>
<reference evidence="11 12" key="1">
    <citation type="journal article" date="2014" name="Appl. Environ. Microbiol.">
        <title>Profile of Secreted Hydrolases, Associated Proteins, and SlpA in Thermoanaerobacterium saccharolyticum during the Degradation of Hemicellulose.</title>
        <authorList>
            <person name="Currie D.H."/>
            <person name="Guss A.M."/>
            <person name="Herring C.D."/>
            <person name="Giannone R.J."/>
            <person name="Johnson C.M."/>
            <person name="Lankford P.K."/>
            <person name="Brown S.D."/>
            <person name="Hettich R.L."/>
            <person name="Lynd L.R."/>
        </authorList>
    </citation>
    <scope>NUCLEOTIDE SEQUENCE [LARGE SCALE GENOMIC DNA]</scope>
    <source>
        <strain evidence="12">DSM 8691 / JW/SL-YS485</strain>
    </source>
</reference>
<feature type="transmembrane region" description="Helical" evidence="9">
    <location>
        <begin position="116"/>
        <end position="135"/>
    </location>
</feature>
<feature type="transmembrane region" description="Helical" evidence="9">
    <location>
        <begin position="88"/>
        <end position="109"/>
    </location>
</feature>
<dbReference type="SUPFAM" id="SSF55874">
    <property type="entry name" value="ATPase domain of HSP90 chaperone/DNA topoisomerase II/histidine kinase"/>
    <property type="match status" value="1"/>
</dbReference>
<keyword evidence="4" id="KW-0808">Transferase</keyword>
<dbReference type="InterPro" id="IPR050482">
    <property type="entry name" value="Sensor_HK_TwoCompSys"/>
</dbReference>
<dbReference type="Pfam" id="PF07730">
    <property type="entry name" value="HisKA_3"/>
    <property type="match status" value="1"/>
</dbReference>
<evidence type="ECO:0000256" key="1">
    <source>
        <dbReference type="ARBA" id="ARBA00000085"/>
    </source>
</evidence>
<dbReference type="Gene3D" id="1.20.5.1930">
    <property type="match status" value="1"/>
</dbReference>
<dbReference type="SMART" id="SM00387">
    <property type="entry name" value="HATPase_c"/>
    <property type="match status" value="1"/>
</dbReference>
<dbReference type="Gene3D" id="3.30.565.10">
    <property type="entry name" value="Histidine kinase-like ATPase, C-terminal domain"/>
    <property type="match status" value="1"/>
</dbReference>
<dbReference type="PATRIC" id="fig|1094508.3.peg.786"/>
<evidence type="ECO:0000256" key="6">
    <source>
        <dbReference type="ARBA" id="ARBA00022777"/>
    </source>
</evidence>
<evidence type="ECO:0000256" key="3">
    <source>
        <dbReference type="ARBA" id="ARBA00022553"/>
    </source>
</evidence>
<name>I3VTF6_THESW</name>
<feature type="domain" description="Histidine kinase/HSP90-like ATPase" evidence="10">
    <location>
        <begin position="280"/>
        <end position="368"/>
    </location>
</feature>
<dbReference type="STRING" id="1094508.Tsac_0779"/>
<dbReference type="CDD" id="cd16917">
    <property type="entry name" value="HATPase_UhpB-NarQ-NarX-like"/>
    <property type="match status" value="1"/>
</dbReference>
<dbReference type="PANTHER" id="PTHR24421:SF10">
    <property type="entry name" value="NITRATE_NITRITE SENSOR PROTEIN NARQ"/>
    <property type="match status" value="1"/>
</dbReference>
<protein>
    <recommendedName>
        <fullName evidence="2">histidine kinase</fullName>
        <ecNumber evidence="2">2.7.13.3</ecNumber>
    </recommendedName>
</protein>